<sequence length="141" mass="16389">MRHSRNGLLYFLTVLKKQQDQLKGMKTDICSSLLAKLFDADTIPIMLKVDSEYFEAAGSKDNCLFRTKYFRIESIDEEKDTVILSLLQPFDIYNCVTSYFNELSHLERTDTCVTLWIGSINALQCLDIDFMTKKVIIEPKW</sequence>
<protein>
    <recommendedName>
        <fullName evidence="3">Spore coat protein</fullName>
    </recommendedName>
</protein>
<gene>
    <name evidence="1" type="ORF">BA724_04545</name>
</gene>
<accession>A0A1E7DQC7</accession>
<proteinExistence type="predicted"/>
<evidence type="ECO:0000313" key="1">
    <source>
        <dbReference type="EMBL" id="OES45282.1"/>
    </source>
</evidence>
<name>A0A1E7DQC7_9BACI</name>
<dbReference type="OrthoDB" id="2737031at2"/>
<dbReference type="Proteomes" id="UP000095658">
    <property type="component" value="Unassembled WGS sequence"/>
</dbReference>
<dbReference type="Pfam" id="PF10612">
    <property type="entry name" value="Spore-coat_CotZ"/>
    <property type="match status" value="1"/>
</dbReference>
<reference evidence="1 2" key="1">
    <citation type="submission" date="2016-06" db="EMBL/GenBank/DDBJ databases">
        <title>Domibacillus iocasae genome sequencing.</title>
        <authorList>
            <person name="Verma A."/>
            <person name="Pal Y."/>
            <person name="Ojha A.K."/>
            <person name="Krishnamurthi S."/>
        </authorList>
    </citation>
    <scope>NUCLEOTIDE SEQUENCE [LARGE SCALE GENOMIC DNA]</scope>
    <source>
        <strain evidence="1 2">DSM 29979</strain>
    </source>
</reference>
<dbReference type="EMBL" id="MAMP01000020">
    <property type="protein sequence ID" value="OES45282.1"/>
    <property type="molecule type" value="Genomic_DNA"/>
</dbReference>
<keyword evidence="2" id="KW-1185">Reference proteome</keyword>
<dbReference type="AlphaFoldDB" id="A0A1E7DQC7"/>
<dbReference type="RefSeq" id="WP_069938163.1">
    <property type="nucleotide sequence ID" value="NZ_MAMP01000020.1"/>
</dbReference>
<comment type="caution">
    <text evidence="1">The sequence shown here is derived from an EMBL/GenBank/DDBJ whole genome shotgun (WGS) entry which is preliminary data.</text>
</comment>
<dbReference type="STRING" id="1714016.BA724_04545"/>
<dbReference type="InterPro" id="IPR019593">
    <property type="entry name" value="Spore_coat_protein_Z/Y"/>
</dbReference>
<evidence type="ECO:0008006" key="3">
    <source>
        <dbReference type="Google" id="ProtNLM"/>
    </source>
</evidence>
<organism evidence="1 2">
    <name type="scientific">Domibacillus iocasae</name>
    <dbReference type="NCBI Taxonomy" id="1714016"/>
    <lineage>
        <taxon>Bacteria</taxon>
        <taxon>Bacillati</taxon>
        <taxon>Bacillota</taxon>
        <taxon>Bacilli</taxon>
        <taxon>Bacillales</taxon>
        <taxon>Bacillaceae</taxon>
        <taxon>Domibacillus</taxon>
    </lineage>
</organism>
<evidence type="ECO:0000313" key="2">
    <source>
        <dbReference type="Proteomes" id="UP000095658"/>
    </source>
</evidence>